<dbReference type="GO" id="GO:0005739">
    <property type="term" value="C:mitochondrion"/>
    <property type="evidence" value="ECO:0007669"/>
    <property type="project" value="TreeGrafter"/>
</dbReference>
<dbReference type="PANTHER" id="PTHR11777:SF9">
    <property type="entry name" value="ALANINE--TRNA LIGASE, CYTOPLASMIC"/>
    <property type="match status" value="1"/>
</dbReference>
<dbReference type="GO" id="GO:0006419">
    <property type="term" value="P:alanyl-tRNA aminoacylation"/>
    <property type="evidence" value="ECO:0007669"/>
    <property type="project" value="TreeGrafter"/>
</dbReference>
<evidence type="ECO:0000259" key="1">
    <source>
        <dbReference type="Pfam" id="PF02272"/>
    </source>
</evidence>
<dbReference type="InterPro" id="IPR003156">
    <property type="entry name" value="DHHA1_dom"/>
</dbReference>
<dbReference type="Pfam" id="PF02272">
    <property type="entry name" value="DHHA1"/>
    <property type="match status" value="1"/>
</dbReference>
<dbReference type="GO" id="GO:0004813">
    <property type="term" value="F:alanine-tRNA ligase activity"/>
    <property type="evidence" value="ECO:0007669"/>
    <property type="project" value="TreeGrafter"/>
</dbReference>
<dbReference type="Proteomes" id="UP000822688">
    <property type="component" value="Chromosome V"/>
</dbReference>
<accession>A0A8T0HLK0</accession>
<dbReference type="FunFam" id="3.10.310.40:FF:000003">
    <property type="entry name" value="Alanine--tRNA ligase"/>
    <property type="match status" value="1"/>
</dbReference>
<dbReference type="Gene3D" id="3.10.310.40">
    <property type="match status" value="1"/>
</dbReference>
<comment type="caution">
    <text evidence="2">The sequence shown here is derived from an EMBL/GenBank/DDBJ whole genome shotgun (WGS) entry which is preliminary data.</text>
</comment>
<dbReference type="PANTHER" id="PTHR11777">
    <property type="entry name" value="ALANYL-TRNA SYNTHETASE"/>
    <property type="match status" value="1"/>
</dbReference>
<dbReference type="GO" id="GO:0003676">
    <property type="term" value="F:nucleic acid binding"/>
    <property type="evidence" value="ECO:0007669"/>
    <property type="project" value="InterPro"/>
</dbReference>
<name>A0A8T0HLK0_CERPU</name>
<protein>
    <recommendedName>
        <fullName evidence="1">DHHA1 domain-containing protein</fullName>
    </recommendedName>
</protein>
<dbReference type="AlphaFoldDB" id="A0A8T0HLK0"/>
<proteinExistence type="predicted"/>
<reference evidence="2" key="1">
    <citation type="submission" date="2020-06" db="EMBL/GenBank/DDBJ databases">
        <title>WGS assembly of Ceratodon purpureus strain R40.</title>
        <authorList>
            <person name="Carey S.B."/>
            <person name="Jenkins J."/>
            <person name="Shu S."/>
            <person name="Lovell J.T."/>
            <person name="Sreedasyam A."/>
            <person name="Maumus F."/>
            <person name="Tiley G.P."/>
            <person name="Fernandez-Pozo N."/>
            <person name="Barry K."/>
            <person name="Chen C."/>
            <person name="Wang M."/>
            <person name="Lipzen A."/>
            <person name="Daum C."/>
            <person name="Saski C.A."/>
            <person name="Payton A.C."/>
            <person name="Mcbreen J.C."/>
            <person name="Conrad R.E."/>
            <person name="Kollar L.M."/>
            <person name="Olsson S."/>
            <person name="Huttunen S."/>
            <person name="Landis J.B."/>
            <person name="Wickett N.J."/>
            <person name="Johnson M.G."/>
            <person name="Rensing S.A."/>
            <person name="Grimwood J."/>
            <person name="Schmutz J."/>
            <person name="Mcdaniel S.F."/>
        </authorList>
    </citation>
    <scope>NUCLEOTIDE SEQUENCE</scope>
    <source>
        <strain evidence="2">R40</strain>
    </source>
</reference>
<dbReference type="GO" id="GO:0009507">
    <property type="term" value="C:chloroplast"/>
    <property type="evidence" value="ECO:0007669"/>
    <property type="project" value="TreeGrafter"/>
</dbReference>
<gene>
    <name evidence="2" type="ORF">KC19_VG032100</name>
</gene>
<dbReference type="InterPro" id="IPR050058">
    <property type="entry name" value="Ala-tRNA_ligase"/>
</dbReference>
<sequence>MDISQRPSIQSHPPLTPSQKSLQLTLNREVASLKNLLETAVIPAAKKLEFRARLGEFQERIRTAQKAAEGSSLQTILHGAVASADAAVAQNQPHCVLRTDDGIDTNAVMEAVTLVTEKHKDLAVMIFSVNGQKNKVLVYAGVPYSAAKRGLVVLDWLRASLAPINGKVGGGKNGLSQGQGSNAAGIDQALAVAKAFATKIFGN</sequence>
<evidence type="ECO:0000313" key="3">
    <source>
        <dbReference type="Proteomes" id="UP000822688"/>
    </source>
</evidence>
<evidence type="ECO:0000313" key="2">
    <source>
        <dbReference type="EMBL" id="KAG0571664.1"/>
    </source>
</evidence>
<feature type="domain" description="DHHA1" evidence="1">
    <location>
        <begin position="95"/>
        <end position="197"/>
    </location>
</feature>
<organism evidence="2 3">
    <name type="scientific">Ceratodon purpureus</name>
    <name type="common">Fire moss</name>
    <name type="synonym">Dicranum purpureum</name>
    <dbReference type="NCBI Taxonomy" id="3225"/>
    <lineage>
        <taxon>Eukaryota</taxon>
        <taxon>Viridiplantae</taxon>
        <taxon>Streptophyta</taxon>
        <taxon>Embryophyta</taxon>
        <taxon>Bryophyta</taxon>
        <taxon>Bryophytina</taxon>
        <taxon>Bryopsida</taxon>
        <taxon>Dicranidae</taxon>
        <taxon>Pseudoditrichales</taxon>
        <taxon>Ditrichaceae</taxon>
        <taxon>Ceratodon</taxon>
    </lineage>
</organism>
<dbReference type="GO" id="GO:0002161">
    <property type="term" value="F:aminoacyl-tRNA deacylase activity"/>
    <property type="evidence" value="ECO:0007669"/>
    <property type="project" value="TreeGrafter"/>
</dbReference>
<dbReference type="EMBL" id="CM026426">
    <property type="protein sequence ID" value="KAG0571664.1"/>
    <property type="molecule type" value="Genomic_DNA"/>
</dbReference>
<keyword evidence="3" id="KW-1185">Reference proteome</keyword>